<dbReference type="SUPFAM" id="SSF53850">
    <property type="entry name" value="Periplasmic binding protein-like II"/>
    <property type="match status" value="1"/>
</dbReference>
<dbReference type="PRINTS" id="PR00039">
    <property type="entry name" value="HTHLYSR"/>
</dbReference>
<proteinExistence type="inferred from homology"/>
<protein>
    <submittedName>
        <fullName evidence="6">LysR family transcriptional regulator</fullName>
    </submittedName>
</protein>
<dbReference type="Pfam" id="PF00126">
    <property type="entry name" value="HTH_1"/>
    <property type="match status" value="1"/>
</dbReference>
<evidence type="ECO:0000259" key="5">
    <source>
        <dbReference type="PROSITE" id="PS50931"/>
    </source>
</evidence>
<dbReference type="SUPFAM" id="SSF46785">
    <property type="entry name" value="Winged helix' DNA-binding domain"/>
    <property type="match status" value="1"/>
</dbReference>
<dbReference type="PROSITE" id="PS50931">
    <property type="entry name" value="HTH_LYSR"/>
    <property type="match status" value="1"/>
</dbReference>
<dbReference type="Gene3D" id="3.40.190.290">
    <property type="match status" value="1"/>
</dbReference>
<sequence>MTYTQLKLFVKIAQTGSFTKAGIELNMTQPAVSRAISSLEDELGIVLLIRDKGKGIMLTDVGKQILARCQDILHNFEKIEQIAARERGLEVGTIRVGAFPVASARFLPRIVKHITDRHPGIVFELYEGTIDELKTWLHDRKIDVGFILPPADEWQAIPLYREKMYVVVPEEHPFAKLPAVPIRMLGGEPLVACKAGFEPPILDMFERVHTEPNIRYVVHNVNTAIGMAQEGLGLPVLSELSVQALPPGIVKRELSPDSYRDIVIALPSLEEASHAVKLFVDTAIHLFGDQA</sequence>
<comment type="caution">
    <text evidence="6">The sequence shown here is derived from an EMBL/GenBank/DDBJ whole genome shotgun (WGS) entry which is preliminary data.</text>
</comment>
<gene>
    <name evidence="6" type="ORF">ACFSW5_06190</name>
</gene>
<dbReference type="CDD" id="cd05466">
    <property type="entry name" value="PBP2_LTTR_substrate"/>
    <property type="match status" value="1"/>
</dbReference>
<dbReference type="InterPro" id="IPR005119">
    <property type="entry name" value="LysR_subst-bd"/>
</dbReference>
<reference evidence="7" key="1">
    <citation type="journal article" date="2019" name="Int. J. Syst. Evol. Microbiol.">
        <title>The Global Catalogue of Microorganisms (GCM) 10K type strain sequencing project: providing services to taxonomists for standard genome sequencing and annotation.</title>
        <authorList>
            <consortium name="The Broad Institute Genomics Platform"/>
            <consortium name="The Broad Institute Genome Sequencing Center for Infectious Disease"/>
            <person name="Wu L."/>
            <person name="Ma J."/>
        </authorList>
    </citation>
    <scope>NUCLEOTIDE SEQUENCE [LARGE SCALE GENOMIC DNA]</scope>
    <source>
        <strain evidence="7">TISTR 1827</strain>
    </source>
</reference>
<dbReference type="PANTHER" id="PTHR30419">
    <property type="entry name" value="HTH-TYPE TRANSCRIPTIONAL REGULATOR YBHD"/>
    <property type="match status" value="1"/>
</dbReference>
<keyword evidence="3" id="KW-0238">DNA-binding</keyword>
<comment type="similarity">
    <text evidence="1">Belongs to the LysR transcriptional regulatory family.</text>
</comment>
<dbReference type="Proteomes" id="UP001597493">
    <property type="component" value="Unassembled WGS sequence"/>
</dbReference>
<dbReference type="InterPro" id="IPR036388">
    <property type="entry name" value="WH-like_DNA-bd_sf"/>
</dbReference>
<dbReference type="PANTHER" id="PTHR30419:SF24">
    <property type="entry name" value="HTH-TYPE TRANSCRIPTIONAL REGULATOR CZCR"/>
    <property type="match status" value="1"/>
</dbReference>
<dbReference type="Pfam" id="PF03466">
    <property type="entry name" value="LysR_substrate"/>
    <property type="match status" value="1"/>
</dbReference>
<keyword evidence="7" id="KW-1185">Reference proteome</keyword>
<evidence type="ECO:0000313" key="6">
    <source>
        <dbReference type="EMBL" id="MFD2659858.1"/>
    </source>
</evidence>
<evidence type="ECO:0000256" key="3">
    <source>
        <dbReference type="ARBA" id="ARBA00023125"/>
    </source>
</evidence>
<dbReference type="InterPro" id="IPR036390">
    <property type="entry name" value="WH_DNA-bd_sf"/>
</dbReference>
<evidence type="ECO:0000313" key="7">
    <source>
        <dbReference type="Proteomes" id="UP001597493"/>
    </source>
</evidence>
<dbReference type="RefSeq" id="WP_379270537.1">
    <property type="nucleotide sequence ID" value="NZ_JBHUGT010000015.1"/>
</dbReference>
<evidence type="ECO:0000256" key="2">
    <source>
        <dbReference type="ARBA" id="ARBA00023015"/>
    </source>
</evidence>
<dbReference type="Gene3D" id="1.10.10.10">
    <property type="entry name" value="Winged helix-like DNA-binding domain superfamily/Winged helix DNA-binding domain"/>
    <property type="match status" value="1"/>
</dbReference>
<evidence type="ECO:0000256" key="4">
    <source>
        <dbReference type="ARBA" id="ARBA00023163"/>
    </source>
</evidence>
<organism evidence="6 7">
    <name type="scientific">Paenibacillus thailandensis</name>
    <dbReference type="NCBI Taxonomy" id="393250"/>
    <lineage>
        <taxon>Bacteria</taxon>
        <taxon>Bacillati</taxon>
        <taxon>Bacillota</taxon>
        <taxon>Bacilli</taxon>
        <taxon>Bacillales</taxon>
        <taxon>Paenibacillaceae</taxon>
        <taxon>Paenibacillus</taxon>
    </lineage>
</organism>
<feature type="domain" description="HTH lysR-type" evidence="5">
    <location>
        <begin position="1"/>
        <end position="59"/>
    </location>
</feature>
<dbReference type="InterPro" id="IPR050950">
    <property type="entry name" value="HTH-type_LysR_regulators"/>
</dbReference>
<evidence type="ECO:0000256" key="1">
    <source>
        <dbReference type="ARBA" id="ARBA00009437"/>
    </source>
</evidence>
<accession>A0ABW5QVV1</accession>
<dbReference type="EMBL" id="JBHUMY010000006">
    <property type="protein sequence ID" value="MFD2659858.1"/>
    <property type="molecule type" value="Genomic_DNA"/>
</dbReference>
<keyword evidence="4" id="KW-0804">Transcription</keyword>
<name>A0ABW5QVV1_9BACL</name>
<keyword evidence="2" id="KW-0805">Transcription regulation</keyword>
<dbReference type="InterPro" id="IPR000847">
    <property type="entry name" value="LysR_HTH_N"/>
</dbReference>